<dbReference type="RefSeq" id="WP_002773387.1">
    <property type="nucleotide sequence ID" value="NZ_JH597773.1"/>
</dbReference>
<dbReference type="InterPro" id="IPR001433">
    <property type="entry name" value="OxRdtase_FAD/NAD-bd"/>
</dbReference>
<name>H2CCK9_9LEPT</name>
<dbReference type="InterPro" id="IPR039261">
    <property type="entry name" value="FNR_nucleotide-bd"/>
</dbReference>
<evidence type="ECO:0000313" key="2">
    <source>
        <dbReference type="EMBL" id="EHQ07469.1"/>
    </source>
</evidence>
<dbReference type="GO" id="GO:0016491">
    <property type="term" value="F:oxidoreductase activity"/>
    <property type="evidence" value="ECO:0007669"/>
    <property type="project" value="InterPro"/>
</dbReference>
<dbReference type="PANTHER" id="PTHR47354">
    <property type="entry name" value="NADH OXIDOREDUCTASE HCR"/>
    <property type="match status" value="1"/>
</dbReference>
<dbReference type="Gene3D" id="3.40.50.80">
    <property type="entry name" value="Nucleotide-binding domain of ferredoxin-NADP reductase (FNR) module"/>
    <property type="match status" value="1"/>
</dbReference>
<evidence type="ECO:0000259" key="1">
    <source>
        <dbReference type="Pfam" id="PF00175"/>
    </source>
</evidence>
<gene>
    <name evidence="2" type="ORF">Lepil_2798</name>
</gene>
<dbReference type="InterPro" id="IPR050415">
    <property type="entry name" value="MRET"/>
</dbReference>
<sequence>MRSLTVRSVSRQTEHLYHVQMAEIVPEFKHPGQYAIVVDSVTDKEKKAYYAFSSLPGEPVSFLLKDDGAASALCHAQPGYTVELLSVEGAGFQTGDVTGPMLLFSMGSGLGPFRSLIRSVLSSPDQNPDLELELWHGAFTEADLPYRDEIEAWQKQGLRFVGCYDREGLMQNAVQRLQQAAPDLSDATVFWVGSRDFGESLQKTTLALGLRPERFRSNFG</sequence>
<dbReference type="CDD" id="cd00322">
    <property type="entry name" value="FNR_like"/>
    <property type="match status" value="1"/>
</dbReference>
<organism evidence="2 3">
    <name type="scientific">Leptonema illini DSM 21528</name>
    <dbReference type="NCBI Taxonomy" id="929563"/>
    <lineage>
        <taxon>Bacteria</taxon>
        <taxon>Pseudomonadati</taxon>
        <taxon>Spirochaetota</taxon>
        <taxon>Spirochaetia</taxon>
        <taxon>Leptospirales</taxon>
        <taxon>Leptospiraceae</taxon>
        <taxon>Leptonema</taxon>
    </lineage>
</organism>
<feature type="domain" description="Oxidoreductase FAD/NAD(P)-binding" evidence="1">
    <location>
        <begin position="106"/>
        <end position="156"/>
    </location>
</feature>
<reference evidence="2 3" key="1">
    <citation type="submission" date="2011-10" db="EMBL/GenBank/DDBJ databases">
        <title>The Improved High-Quality Draft genome of Leptonema illini DSM 21528.</title>
        <authorList>
            <consortium name="US DOE Joint Genome Institute (JGI-PGF)"/>
            <person name="Lucas S."/>
            <person name="Copeland A."/>
            <person name="Lapidus A."/>
            <person name="Glavina del Rio T."/>
            <person name="Dalin E."/>
            <person name="Tice H."/>
            <person name="Bruce D."/>
            <person name="Goodwin L."/>
            <person name="Pitluck S."/>
            <person name="Peters L."/>
            <person name="Mikhailova N."/>
            <person name="Held B."/>
            <person name="Kyrpides N."/>
            <person name="Mavromatis K."/>
            <person name="Ivanova N."/>
            <person name="Markowitz V."/>
            <person name="Cheng J.-F."/>
            <person name="Hugenholtz P."/>
            <person name="Woyke T."/>
            <person name="Wu D."/>
            <person name="Gronow S."/>
            <person name="Wellnitz S."/>
            <person name="Brambilla E.-M."/>
            <person name="Klenk H.-P."/>
            <person name="Eisen J.A."/>
        </authorList>
    </citation>
    <scope>NUCLEOTIDE SEQUENCE [LARGE SCALE GENOMIC DNA]</scope>
    <source>
        <strain evidence="2 3">DSM 21528</strain>
    </source>
</reference>
<dbReference type="Proteomes" id="UP000005737">
    <property type="component" value="Unassembled WGS sequence"/>
</dbReference>
<dbReference type="AlphaFoldDB" id="H2CCK9"/>
<dbReference type="Pfam" id="PF00175">
    <property type="entry name" value="NAD_binding_1"/>
    <property type="match status" value="1"/>
</dbReference>
<dbReference type="HOGENOM" id="CLU_1254664_0_0_12"/>
<evidence type="ECO:0000313" key="3">
    <source>
        <dbReference type="Proteomes" id="UP000005737"/>
    </source>
</evidence>
<proteinExistence type="predicted"/>
<keyword evidence="3" id="KW-1185">Reference proteome</keyword>
<dbReference type="SUPFAM" id="SSF52343">
    <property type="entry name" value="Ferredoxin reductase-like, C-terminal NADP-linked domain"/>
    <property type="match status" value="1"/>
</dbReference>
<dbReference type="EMBL" id="JH597773">
    <property type="protein sequence ID" value="EHQ07469.1"/>
    <property type="molecule type" value="Genomic_DNA"/>
</dbReference>
<accession>H2CCK9</accession>
<dbReference type="STRING" id="183.GCA_002009735_01892"/>
<protein>
    <submittedName>
        <fullName evidence="2">Oxidoreductase FAD/NAD(P)-binding domain protein</fullName>
    </submittedName>
</protein>
<dbReference type="PANTHER" id="PTHR47354:SF5">
    <property type="entry name" value="PROTEIN RFBI"/>
    <property type="match status" value="1"/>
</dbReference>